<evidence type="ECO:0000256" key="6">
    <source>
        <dbReference type="ARBA" id="ARBA00022490"/>
    </source>
</evidence>
<dbReference type="GO" id="GO:0000082">
    <property type="term" value="P:G1/S transition of mitotic cell cycle"/>
    <property type="evidence" value="ECO:0007669"/>
    <property type="project" value="TreeGrafter"/>
</dbReference>
<dbReference type="Proteomes" id="UP001066276">
    <property type="component" value="Chromosome 4_2"/>
</dbReference>
<evidence type="ECO:0000256" key="11">
    <source>
        <dbReference type="ARBA" id="ARBA00023242"/>
    </source>
</evidence>
<dbReference type="PANTHER" id="PTHR10265">
    <property type="entry name" value="CYCLIN-DEPENDENT KINASE INHIBITOR 1"/>
    <property type="match status" value="1"/>
</dbReference>
<keyword evidence="7" id="KW-0597">Phosphoprotein</keyword>
<keyword evidence="6" id="KW-0963">Cytoplasm</keyword>
<evidence type="ECO:0000256" key="1">
    <source>
        <dbReference type="ARBA" id="ARBA00004123"/>
    </source>
</evidence>
<keyword evidence="9" id="KW-0832">Ubl conjugation</keyword>
<proteinExistence type="inferred from homology"/>
<dbReference type="PANTHER" id="PTHR10265:SF9">
    <property type="entry name" value="CYCLIN-DEPENDENT KINASE INHIBITOR 1B"/>
    <property type="match status" value="1"/>
</dbReference>
<evidence type="ECO:0000256" key="16">
    <source>
        <dbReference type="SAM" id="MobiDB-lite"/>
    </source>
</evidence>
<dbReference type="GO" id="GO:0004861">
    <property type="term" value="F:cyclin-dependent protein serine/threonine kinase inhibitor activity"/>
    <property type="evidence" value="ECO:0007669"/>
    <property type="project" value="InterPro"/>
</dbReference>
<evidence type="ECO:0000256" key="2">
    <source>
        <dbReference type="ARBA" id="ARBA00004177"/>
    </source>
</evidence>
<evidence type="ECO:0000256" key="5">
    <source>
        <dbReference type="ARBA" id="ARBA00014547"/>
    </source>
</evidence>
<sequence>MSDVRVSSSSPSLERMEPRMEPRLAAEMLPKPPTCRNLFGSFDRDELRRELEKQHRECELKFKETWNFDPREERPLPGRMDWHAVPRGAVPEYYSRPCPGKRACSAPSLDVNGNCSDTYRGIPGDLRESGDRRTDSPEHCPGQRKRPNTEGRRSADGLCWAEARAGSLALPGLGACLGRGRTLLAKSAPLPGRTSFSLCAGSRWV</sequence>
<dbReference type="InterPro" id="IPR044898">
    <property type="entry name" value="CDI_dom_sf"/>
</dbReference>
<dbReference type="Gene3D" id="4.10.365.10">
    <property type="entry name" value="p27"/>
    <property type="match status" value="1"/>
</dbReference>
<dbReference type="GO" id="GO:0008285">
    <property type="term" value="P:negative regulation of cell population proliferation"/>
    <property type="evidence" value="ECO:0007669"/>
    <property type="project" value="TreeGrafter"/>
</dbReference>
<name>A0AAV7SPA0_PLEWA</name>
<evidence type="ECO:0000256" key="7">
    <source>
        <dbReference type="ARBA" id="ARBA00022553"/>
    </source>
</evidence>
<dbReference type="EMBL" id="JANPWB010000008">
    <property type="protein sequence ID" value="KAJ1165908.1"/>
    <property type="molecule type" value="Genomic_DNA"/>
</dbReference>
<dbReference type="AlphaFoldDB" id="A0AAV7SPA0"/>
<comment type="function">
    <text evidence="15">Important regulator of cell cycle progression. Inhibits the kinase activity of CDK2 bound to cyclin A, but has little inhibitory activity on CDK2 bound to SPDYA. Involved in G1 arrest. Potent inhibitor of cyclin E- and cyclin A-CDK2 complexes. Forms a complex with cyclin type D-CDK4 complexes and is involved in the assembly, stability, and modulation of CCND1-CDK4 complex activation. Acts either as an inhibitor or an activator of cyclin type D-CDK4 complexes depending on its phosphorylation state and/or stoichometry.</text>
</comment>
<reference evidence="18" key="1">
    <citation type="journal article" date="2022" name="bioRxiv">
        <title>Sequencing and chromosome-scale assembly of the giantPleurodeles waltlgenome.</title>
        <authorList>
            <person name="Brown T."/>
            <person name="Elewa A."/>
            <person name="Iarovenko S."/>
            <person name="Subramanian E."/>
            <person name="Araus A.J."/>
            <person name="Petzold A."/>
            <person name="Susuki M."/>
            <person name="Suzuki K.-i.T."/>
            <person name="Hayashi T."/>
            <person name="Toyoda A."/>
            <person name="Oliveira C."/>
            <person name="Osipova E."/>
            <person name="Leigh N.D."/>
            <person name="Simon A."/>
            <person name="Yun M.H."/>
        </authorList>
    </citation>
    <scope>NUCLEOTIDE SEQUENCE</scope>
    <source>
        <strain evidence="18">20211129_DDA</strain>
        <tissue evidence="18">Liver</tissue>
    </source>
</reference>
<gene>
    <name evidence="18" type="ORF">NDU88_006325</name>
</gene>
<evidence type="ECO:0000256" key="15">
    <source>
        <dbReference type="ARBA" id="ARBA00045727"/>
    </source>
</evidence>
<dbReference type="GO" id="GO:0005768">
    <property type="term" value="C:endosome"/>
    <property type="evidence" value="ECO:0007669"/>
    <property type="project" value="UniProtKB-SubCell"/>
</dbReference>
<evidence type="ECO:0000256" key="8">
    <source>
        <dbReference type="ARBA" id="ARBA00022753"/>
    </source>
</evidence>
<feature type="compositionally biased region" description="Low complexity" evidence="16">
    <location>
        <begin position="1"/>
        <end position="13"/>
    </location>
</feature>
<feature type="region of interest" description="Disordered" evidence="16">
    <location>
        <begin position="1"/>
        <end position="31"/>
    </location>
</feature>
<dbReference type="Pfam" id="PF02234">
    <property type="entry name" value="CDI"/>
    <property type="match status" value="1"/>
</dbReference>
<accession>A0AAV7SPA0</accession>
<evidence type="ECO:0000256" key="4">
    <source>
        <dbReference type="ARBA" id="ARBA00006726"/>
    </source>
</evidence>
<keyword evidence="11" id="KW-0539">Nucleus</keyword>
<keyword evidence="10" id="KW-0649">Protein kinase inhibitor</keyword>
<evidence type="ECO:0000256" key="3">
    <source>
        <dbReference type="ARBA" id="ARBA00004496"/>
    </source>
</evidence>
<dbReference type="GO" id="GO:0005634">
    <property type="term" value="C:nucleus"/>
    <property type="evidence" value="ECO:0007669"/>
    <property type="project" value="UniProtKB-SubCell"/>
</dbReference>
<protein>
    <recommendedName>
        <fullName evidence="5">Cyclin-dependent kinase inhibitor 1B</fullName>
    </recommendedName>
    <alternativeName>
        <fullName evidence="14">Cyclin-dependent kinase inhibitor p27</fullName>
    </alternativeName>
    <alternativeName>
        <fullName evidence="13">p27Kip1</fullName>
    </alternativeName>
</protein>
<evidence type="ECO:0000256" key="9">
    <source>
        <dbReference type="ARBA" id="ARBA00022843"/>
    </source>
</evidence>
<evidence type="ECO:0000256" key="10">
    <source>
        <dbReference type="ARBA" id="ARBA00023013"/>
    </source>
</evidence>
<keyword evidence="8" id="KW-0967">Endosome</keyword>
<feature type="compositionally biased region" description="Basic and acidic residues" evidence="16">
    <location>
        <begin position="125"/>
        <end position="138"/>
    </location>
</feature>
<evidence type="ECO:0000313" key="19">
    <source>
        <dbReference type="Proteomes" id="UP001066276"/>
    </source>
</evidence>
<feature type="compositionally biased region" description="Basic and acidic residues" evidence="16">
    <location>
        <begin position="14"/>
        <end position="24"/>
    </location>
</feature>
<keyword evidence="12" id="KW-0131">Cell cycle</keyword>
<comment type="similarity">
    <text evidence="4">Belongs to the CDI family.</text>
</comment>
<feature type="region of interest" description="Disordered" evidence="16">
    <location>
        <begin position="120"/>
        <end position="153"/>
    </location>
</feature>
<evidence type="ECO:0000256" key="12">
    <source>
        <dbReference type="ARBA" id="ARBA00023306"/>
    </source>
</evidence>
<dbReference type="GO" id="GO:0051087">
    <property type="term" value="F:protein-folding chaperone binding"/>
    <property type="evidence" value="ECO:0007669"/>
    <property type="project" value="TreeGrafter"/>
</dbReference>
<comment type="subcellular location">
    <subcellularLocation>
        <location evidence="3">Cytoplasm</location>
    </subcellularLocation>
    <subcellularLocation>
        <location evidence="2">Endosome</location>
    </subcellularLocation>
    <subcellularLocation>
        <location evidence="1">Nucleus</location>
    </subcellularLocation>
</comment>
<evidence type="ECO:0000259" key="17">
    <source>
        <dbReference type="Pfam" id="PF02234"/>
    </source>
</evidence>
<evidence type="ECO:0000256" key="14">
    <source>
        <dbReference type="ARBA" id="ARBA00031925"/>
    </source>
</evidence>
<evidence type="ECO:0000313" key="18">
    <source>
        <dbReference type="EMBL" id="KAJ1165908.1"/>
    </source>
</evidence>
<feature type="domain" description="Cyclin-dependent kinase inhibitor" evidence="17">
    <location>
        <begin position="37"/>
        <end position="85"/>
    </location>
</feature>
<organism evidence="18 19">
    <name type="scientific">Pleurodeles waltl</name>
    <name type="common">Iberian ribbed newt</name>
    <dbReference type="NCBI Taxonomy" id="8319"/>
    <lineage>
        <taxon>Eukaryota</taxon>
        <taxon>Metazoa</taxon>
        <taxon>Chordata</taxon>
        <taxon>Craniata</taxon>
        <taxon>Vertebrata</taxon>
        <taxon>Euteleostomi</taxon>
        <taxon>Amphibia</taxon>
        <taxon>Batrachia</taxon>
        <taxon>Caudata</taxon>
        <taxon>Salamandroidea</taxon>
        <taxon>Salamandridae</taxon>
        <taxon>Pleurodelinae</taxon>
        <taxon>Pleurodeles</taxon>
    </lineage>
</organism>
<dbReference type="GO" id="GO:0045930">
    <property type="term" value="P:negative regulation of mitotic cell cycle"/>
    <property type="evidence" value="ECO:0007669"/>
    <property type="project" value="TreeGrafter"/>
</dbReference>
<dbReference type="InterPro" id="IPR003175">
    <property type="entry name" value="CDI_dom"/>
</dbReference>
<keyword evidence="19" id="KW-1185">Reference proteome</keyword>
<comment type="caution">
    <text evidence="18">The sequence shown here is derived from an EMBL/GenBank/DDBJ whole genome shotgun (WGS) entry which is preliminary data.</text>
</comment>
<evidence type="ECO:0000256" key="13">
    <source>
        <dbReference type="ARBA" id="ARBA00031903"/>
    </source>
</evidence>